<dbReference type="STRING" id="1423730.FC75_GL001670"/>
<keyword evidence="1" id="KW-0812">Transmembrane</keyword>
<dbReference type="AlphaFoldDB" id="A0A0R2F5Q2"/>
<accession>A0A0R2F5Q2</accession>
<evidence type="ECO:0000313" key="5">
    <source>
        <dbReference type="EMBL" id="KRN23030.1"/>
    </source>
</evidence>
<keyword evidence="1" id="KW-0472">Membrane</keyword>
<gene>
    <name evidence="5" type="ORF">FC75_GL001670</name>
</gene>
<proteinExistence type="predicted"/>
<reference evidence="5 6" key="1">
    <citation type="journal article" date="2015" name="Genome Announc.">
        <title>Expanding the biotechnology potential of lactobacilli through comparative genomics of 213 strains and associated genera.</title>
        <authorList>
            <person name="Sun Z."/>
            <person name="Harris H.M."/>
            <person name="McCann A."/>
            <person name="Guo C."/>
            <person name="Argimon S."/>
            <person name="Zhang W."/>
            <person name="Yang X."/>
            <person name="Jeffery I.B."/>
            <person name="Cooney J.C."/>
            <person name="Kagawa T.F."/>
            <person name="Liu W."/>
            <person name="Song Y."/>
            <person name="Salvetti E."/>
            <person name="Wrobel A."/>
            <person name="Rasinkangas P."/>
            <person name="Parkhill J."/>
            <person name="Rea M.C."/>
            <person name="O'Sullivan O."/>
            <person name="Ritari J."/>
            <person name="Douillard F.P."/>
            <person name="Paul Ross R."/>
            <person name="Yang R."/>
            <person name="Briner A.E."/>
            <person name="Felis G.E."/>
            <person name="de Vos W.M."/>
            <person name="Barrangou R."/>
            <person name="Klaenhammer T.R."/>
            <person name="Caufield P.W."/>
            <person name="Cui Y."/>
            <person name="Zhang H."/>
            <person name="O'Toole P.W."/>
        </authorList>
    </citation>
    <scope>NUCLEOTIDE SEQUENCE [LARGE SCALE GENOMIC DNA]</scope>
    <source>
        <strain evidence="5 6">DSM 22697</strain>
    </source>
</reference>
<comment type="caution">
    <text evidence="5">The sequence shown here is derived from an EMBL/GenBank/DDBJ whole genome shotgun (WGS) entry which is preliminary data.</text>
</comment>
<keyword evidence="1" id="KW-1133">Transmembrane helix</keyword>
<feature type="transmembrane region" description="Helical" evidence="1">
    <location>
        <begin position="295"/>
        <end position="315"/>
    </location>
</feature>
<dbReference type="PATRIC" id="fig|1423730.4.peg.1747"/>
<keyword evidence="2" id="KW-0732">Signal</keyword>
<name>A0A0R2F5Q2_9LACO</name>
<feature type="domain" description="WxL Interacting Protein peptidoglycan binding" evidence="3">
    <location>
        <begin position="27"/>
        <end position="144"/>
    </location>
</feature>
<dbReference type="RefSeq" id="WP_054663041.1">
    <property type="nucleotide sequence ID" value="NZ_AYZJ01000029.1"/>
</dbReference>
<dbReference type="OrthoDB" id="2365961at2"/>
<dbReference type="InterPro" id="IPR021759">
    <property type="entry name" value="WxLIP_HBD"/>
</dbReference>
<dbReference type="EMBL" id="AYZJ01000029">
    <property type="protein sequence ID" value="KRN23030.1"/>
    <property type="molecule type" value="Genomic_DNA"/>
</dbReference>
<dbReference type="Pfam" id="PF06030">
    <property type="entry name" value="WxLIP_PGBD"/>
    <property type="match status" value="1"/>
</dbReference>
<protein>
    <submittedName>
        <fullName evidence="5">Cell surface protein</fullName>
    </submittedName>
</protein>
<dbReference type="InterPro" id="IPR010317">
    <property type="entry name" value="WxLIP_PGBD"/>
</dbReference>
<evidence type="ECO:0000256" key="1">
    <source>
        <dbReference type="SAM" id="Phobius"/>
    </source>
</evidence>
<dbReference type="Pfam" id="PF11797">
    <property type="entry name" value="WxLIP_HBD"/>
    <property type="match status" value="1"/>
</dbReference>
<dbReference type="Proteomes" id="UP000050865">
    <property type="component" value="Unassembled WGS sequence"/>
</dbReference>
<sequence length="322" mass="35067">MRQWWWVLIVVWLIAPSRSVLAEGAGFTVTPELPANQLGGNTGWFNLLVKPGQKQDLTVAVGNQANQAKKLELSLTNAFTQDNGQVGYEPNQDKDESAEVQLTAIGSKPIRIDLAAHQGRKVTFQVTPPANGFAGQVLGAIYVRELTESDAASASGFAVTNRFSMVVAVQLQTSEKLAPPVLHLVSVKAKPESVQATIQNAAPRLFGQLKLQTEVIPAGKTKPVLQQLTTNYAMAPNSAFHYQIAPPKGLEPGEYQLVIAATAGAYKWRFTRAFSLKKPMSAKPGTLSAQKSTDLWPWLWVLAFGVVVGGLIGWWRGRRSRR</sequence>
<organism evidence="5 6">
    <name type="scientific">Lacticaseibacillus camelliae DSM 22697 = JCM 13995</name>
    <dbReference type="NCBI Taxonomy" id="1423730"/>
    <lineage>
        <taxon>Bacteria</taxon>
        <taxon>Bacillati</taxon>
        <taxon>Bacillota</taxon>
        <taxon>Bacilli</taxon>
        <taxon>Lactobacillales</taxon>
        <taxon>Lactobacillaceae</taxon>
        <taxon>Lacticaseibacillus</taxon>
    </lineage>
</organism>
<feature type="chain" id="PRO_5038554902" evidence="2">
    <location>
        <begin position="23"/>
        <end position="322"/>
    </location>
</feature>
<feature type="signal peptide" evidence="2">
    <location>
        <begin position="1"/>
        <end position="22"/>
    </location>
</feature>
<keyword evidence="6" id="KW-1185">Reference proteome</keyword>
<evidence type="ECO:0000259" key="3">
    <source>
        <dbReference type="Pfam" id="PF06030"/>
    </source>
</evidence>
<evidence type="ECO:0000259" key="4">
    <source>
        <dbReference type="Pfam" id="PF11797"/>
    </source>
</evidence>
<evidence type="ECO:0000256" key="2">
    <source>
        <dbReference type="SAM" id="SignalP"/>
    </source>
</evidence>
<evidence type="ECO:0000313" key="6">
    <source>
        <dbReference type="Proteomes" id="UP000050865"/>
    </source>
</evidence>
<feature type="domain" description="WxL Interacting Protein host binding" evidence="4">
    <location>
        <begin position="155"/>
        <end position="278"/>
    </location>
</feature>